<feature type="non-terminal residue" evidence="1">
    <location>
        <position position="1"/>
    </location>
</feature>
<organism evidence="1">
    <name type="scientific">marine sediment metagenome</name>
    <dbReference type="NCBI Taxonomy" id="412755"/>
    <lineage>
        <taxon>unclassified sequences</taxon>
        <taxon>metagenomes</taxon>
        <taxon>ecological metagenomes</taxon>
    </lineage>
</organism>
<sequence>QVTIIGKDGKAESLPLLPKRQVADKVLDKVVKLLTEKKRGKR</sequence>
<dbReference type="AlphaFoldDB" id="X1IU88"/>
<proteinExistence type="predicted"/>
<dbReference type="EMBL" id="BARU01038494">
    <property type="protein sequence ID" value="GAH85282.1"/>
    <property type="molecule type" value="Genomic_DNA"/>
</dbReference>
<evidence type="ECO:0000313" key="1">
    <source>
        <dbReference type="EMBL" id="GAH85282.1"/>
    </source>
</evidence>
<protein>
    <submittedName>
        <fullName evidence="1">Uncharacterized protein</fullName>
    </submittedName>
</protein>
<reference evidence="1" key="1">
    <citation type="journal article" date="2014" name="Front. Microbiol.">
        <title>High frequency of phylogenetically diverse reductive dehalogenase-homologous genes in deep subseafloor sedimentary metagenomes.</title>
        <authorList>
            <person name="Kawai M."/>
            <person name="Futagami T."/>
            <person name="Toyoda A."/>
            <person name="Takaki Y."/>
            <person name="Nishi S."/>
            <person name="Hori S."/>
            <person name="Arai W."/>
            <person name="Tsubouchi T."/>
            <person name="Morono Y."/>
            <person name="Uchiyama I."/>
            <person name="Ito T."/>
            <person name="Fujiyama A."/>
            <person name="Inagaki F."/>
            <person name="Takami H."/>
        </authorList>
    </citation>
    <scope>NUCLEOTIDE SEQUENCE</scope>
    <source>
        <strain evidence="1">Expedition CK06-06</strain>
    </source>
</reference>
<comment type="caution">
    <text evidence="1">The sequence shown here is derived from an EMBL/GenBank/DDBJ whole genome shotgun (WGS) entry which is preliminary data.</text>
</comment>
<gene>
    <name evidence="1" type="ORF">S03H2_59827</name>
</gene>
<name>X1IU88_9ZZZZ</name>
<accession>X1IU88</accession>